<name>A0A1R3JAJ5_9ROSI</name>
<organism evidence="2 3">
    <name type="scientific">Corchorus olitorius</name>
    <dbReference type="NCBI Taxonomy" id="93759"/>
    <lineage>
        <taxon>Eukaryota</taxon>
        <taxon>Viridiplantae</taxon>
        <taxon>Streptophyta</taxon>
        <taxon>Embryophyta</taxon>
        <taxon>Tracheophyta</taxon>
        <taxon>Spermatophyta</taxon>
        <taxon>Magnoliopsida</taxon>
        <taxon>eudicotyledons</taxon>
        <taxon>Gunneridae</taxon>
        <taxon>Pentapetalae</taxon>
        <taxon>rosids</taxon>
        <taxon>malvids</taxon>
        <taxon>Malvales</taxon>
        <taxon>Malvaceae</taxon>
        <taxon>Grewioideae</taxon>
        <taxon>Apeibeae</taxon>
        <taxon>Corchorus</taxon>
    </lineage>
</organism>
<comment type="caution">
    <text evidence="2">The sequence shown here is derived from an EMBL/GenBank/DDBJ whole genome shotgun (WGS) entry which is preliminary data.</text>
</comment>
<evidence type="ECO:0000313" key="2">
    <source>
        <dbReference type="EMBL" id="OMO91868.1"/>
    </source>
</evidence>
<evidence type="ECO:0000313" key="3">
    <source>
        <dbReference type="Proteomes" id="UP000187203"/>
    </source>
</evidence>
<accession>A0A1R3JAJ5</accession>
<dbReference type="Proteomes" id="UP000187203">
    <property type="component" value="Unassembled WGS sequence"/>
</dbReference>
<sequence length="406" mass="42878">MSVTSGARGGGSAQLSLLASNSRRQVRRHVDSLVLRGKQVARAMASDDNSCEVLSRNPRGVIPPSVGGGISVGMEPRNVEVEVVARSGEEGSRFEEEINQLYGDLGVPENVGVVAPNIEHRDPTVAAKGNGKQVVTGFQGDNSAIVTAPFNQGGNSGKQQYLRDGGCHGQHLSASISTQPIPGLSGPRANAMRIGLSGQTEDMMRAGYSGSNAGSIRVGQGPDLMGLVNGLVTGSNQNPVSTGSGNSTGSRTDGYDPIAPFVFGASGSSRPKQQRKWKKHARVSDKYSFEALTRHMVSRVGDKRLPGFAIREYDQGSAAKRSREVDSDRIDHGVVAIIQPRQVKDPGAEPLAVPAGADDYSVGDDDAELALVSHQGGVGMRMSSVDSCDQLYECIMQIYIAYLCLK</sequence>
<evidence type="ECO:0000256" key="1">
    <source>
        <dbReference type="SAM" id="MobiDB-lite"/>
    </source>
</evidence>
<feature type="region of interest" description="Disordered" evidence="1">
    <location>
        <begin position="235"/>
        <end position="255"/>
    </location>
</feature>
<reference evidence="3" key="1">
    <citation type="submission" date="2013-09" db="EMBL/GenBank/DDBJ databases">
        <title>Corchorus olitorius genome sequencing.</title>
        <authorList>
            <person name="Alam M."/>
            <person name="Haque M.S."/>
            <person name="Islam M.S."/>
            <person name="Emdad E.M."/>
            <person name="Islam M.M."/>
            <person name="Ahmed B."/>
            <person name="Halim A."/>
            <person name="Hossen Q.M.M."/>
            <person name="Hossain M.Z."/>
            <person name="Ahmed R."/>
            <person name="Khan M.M."/>
            <person name="Islam R."/>
            <person name="Rashid M.M."/>
            <person name="Khan S.A."/>
            <person name="Rahman M.S."/>
            <person name="Alam M."/>
            <person name="Yahiya A.S."/>
            <person name="Khan M.S."/>
            <person name="Azam M.S."/>
            <person name="Haque T."/>
            <person name="Lashkar M.Z.H."/>
            <person name="Akhand A.I."/>
            <person name="Morshed G."/>
            <person name="Roy S."/>
            <person name="Uddin K.S."/>
            <person name="Rabeya T."/>
            <person name="Hossain A.S."/>
            <person name="Chowdhury A."/>
            <person name="Snigdha A.R."/>
            <person name="Mortoza M.S."/>
            <person name="Matin S.A."/>
            <person name="Hoque S.M.E."/>
            <person name="Islam M.K."/>
            <person name="Roy D.K."/>
            <person name="Haider R."/>
            <person name="Moosa M.M."/>
            <person name="Elias S.M."/>
            <person name="Hasan A.M."/>
            <person name="Jahan S."/>
            <person name="Shafiuddin M."/>
            <person name="Mahmood N."/>
            <person name="Shommy N.S."/>
        </authorList>
    </citation>
    <scope>NUCLEOTIDE SEQUENCE [LARGE SCALE GENOMIC DNA]</scope>
    <source>
        <strain evidence="3">cv. O-4</strain>
    </source>
</reference>
<dbReference type="EMBL" id="AWUE01016416">
    <property type="protein sequence ID" value="OMO91868.1"/>
    <property type="molecule type" value="Genomic_DNA"/>
</dbReference>
<feature type="compositionally biased region" description="Low complexity" evidence="1">
    <location>
        <begin position="241"/>
        <end position="252"/>
    </location>
</feature>
<protein>
    <submittedName>
        <fullName evidence="2">Uncharacterized protein</fullName>
    </submittedName>
</protein>
<proteinExistence type="predicted"/>
<keyword evidence="3" id="KW-1185">Reference proteome</keyword>
<dbReference type="AlphaFoldDB" id="A0A1R3JAJ5"/>
<gene>
    <name evidence="2" type="ORF">COLO4_18055</name>
</gene>